<dbReference type="AlphaFoldDB" id="A0A8J5ULN3"/>
<comment type="caution">
    <text evidence="2">The sequence shown here is derived from an EMBL/GenBank/DDBJ whole genome shotgun (WGS) entry which is preliminary data.</text>
</comment>
<feature type="compositionally biased region" description="Basic and acidic residues" evidence="1">
    <location>
        <begin position="346"/>
        <end position="361"/>
    </location>
</feature>
<feature type="compositionally biased region" description="Polar residues" evidence="1">
    <location>
        <begin position="101"/>
        <end position="113"/>
    </location>
</feature>
<name>A0A8J5ULN3_9ASCO</name>
<dbReference type="RefSeq" id="XP_049262950.1">
    <property type="nucleotide sequence ID" value="XM_049407666.1"/>
</dbReference>
<feature type="compositionally biased region" description="Polar residues" evidence="1">
    <location>
        <begin position="385"/>
        <end position="405"/>
    </location>
</feature>
<sequence length="746" mass="83977">MSDIEDIANYLDISFTDTLENEFSQFSINDNHPYRLKPLEGRHRGTFLDDDYEDDDDSIKIKRRFGRNGRTNGQVVNDSAKVSPVKRVTNDYQNHIMRMRSNPNSPIKQTQPAKDQAKSKPPGNILKDLREIDLKGKAKNEGRNKENNENNDDKDLEINQLKNELASAKREIDRYAQLYNDEKRKLEILNEQLSSGNRPLNNQDNNVMNDLKIHQLNKELTSTKRKLQAQVDKYERFYNDQIRVVENMNHQHLIESHDLEREVENKKSEISKLKDEMIEKEYKNKELDATIKQKDARIAALIQQHETRRVKLLKYHNLYKDLVKKMNQTSSSASQGDAKVSFTPDVETKNEKVEEKSSHELSKEALDQLFSAFRKIQEEGSYNQKLPIDQQSRGNSSSHNLTQSLPRHANNIPSHGHEFLGRSTTQGSHQTQNAPYANAQYGLYQPQTPINQQSNGISSNSYMNPPVNSVPPPPATGWSAATIPPTSTYGPSPPPPSQFVPTESAGANSAETYSAPMSSRSAPVQGYAPQLVHSQSVPFQAYAPQSVNTNGGYAPQSVNTNGGYAPPPPTRNANYDPQPMNPTHAYQQVPTSVPVADTTNQHSNANVGTNSVRFDTNPSESRSRKSNENETTKRDDPSLQQSNAQRTTLDPAATSTSLRQEVVNVLNDLIVTSTRNGDKANRKTMEDDAFEVRISHIHGDHCRCEACLGHQRKKAMASGDTNEVDPSRDNTSIYFFGSDAIYKYNK</sequence>
<feature type="region of interest" description="Disordered" evidence="1">
    <location>
        <begin position="548"/>
        <end position="655"/>
    </location>
</feature>
<evidence type="ECO:0000313" key="2">
    <source>
        <dbReference type="EMBL" id="KAG7662717.1"/>
    </source>
</evidence>
<reference evidence="2 3" key="1">
    <citation type="journal article" date="2021" name="DNA Res.">
        <title>Genome analysis of Candida subhashii reveals its hybrid nature and dual mitochondrial genome conformations.</title>
        <authorList>
            <person name="Mixao V."/>
            <person name="Hegedusova E."/>
            <person name="Saus E."/>
            <person name="Pryszcz L.P."/>
            <person name="Cillingova A."/>
            <person name="Nosek J."/>
            <person name="Gabaldon T."/>
        </authorList>
    </citation>
    <scope>NUCLEOTIDE SEQUENCE [LARGE SCALE GENOMIC DNA]</scope>
    <source>
        <strain evidence="2 3">CBS 10753</strain>
    </source>
</reference>
<feature type="compositionally biased region" description="Low complexity" evidence="1">
    <location>
        <begin position="450"/>
        <end position="467"/>
    </location>
</feature>
<feature type="compositionally biased region" description="Polar residues" evidence="1">
    <location>
        <begin position="584"/>
        <end position="618"/>
    </location>
</feature>
<proteinExistence type="predicted"/>
<feature type="region of interest" description="Disordered" evidence="1">
    <location>
        <begin position="98"/>
        <end position="157"/>
    </location>
</feature>
<accession>A0A8J5ULN3</accession>
<feature type="compositionally biased region" description="Polar residues" evidence="1">
    <location>
        <begin position="422"/>
        <end position="432"/>
    </location>
</feature>
<feature type="compositionally biased region" description="Basic and acidic residues" evidence="1">
    <location>
        <begin position="621"/>
        <end position="637"/>
    </location>
</feature>
<feature type="compositionally biased region" description="Polar residues" evidence="1">
    <location>
        <begin position="505"/>
        <end position="522"/>
    </location>
</feature>
<dbReference type="EMBL" id="JAGSYN010000164">
    <property type="protein sequence ID" value="KAG7662717.1"/>
    <property type="molecule type" value="Genomic_DNA"/>
</dbReference>
<gene>
    <name evidence="2" type="ORF">J8A68_003776</name>
</gene>
<feature type="compositionally biased region" description="Polar residues" evidence="1">
    <location>
        <begin position="548"/>
        <end position="562"/>
    </location>
</feature>
<feature type="region of interest" description="Disordered" evidence="1">
    <location>
        <begin position="385"/>
        <end position="432"/>
    </location>
</feature>
<feature type="region of interest" description="Disordered" evidence="1">
    <location>
        <begin position="447"/>
        <end position="522"/>
    </location>
</feature>
<dbReference type="Proteomes" id="UP000694255">
    <property type="component" value="Unassembled WGS sequence"/>
</dbReference>
<evidence type="ECO:0000256" key="1">
    <source>
        <dbReference type="SAM" id="MobiDB-lite"/>
    </source>
</evidence>
<evidence type="ECO:0000313" key="3">
    <source>
        <dbReference type="Proteomes" id="UP000694255"/>
    </source>
</evidence>
<protein>
    <submittedName>
        <fullName evidence="2">Uncharacterized protein</fullName>
    </submittedName>
</protein>
<feature type="compositionally biased region" description="Basic and acidic residues" evidence="1">
    <location>
        <begin position="127"/>
        <end position="157"/>
    </location>
</feature>
<organism evidence="2 3">
    <name type="scientific">[Candida] subhashii</name>
    <dbReference type="NCBI Taxonomy" id="561895"/>
    <lineage>
        <taxon>Eukaryota</taxon>
        <taxon>Fungi</taxon>
        <taxon>Dikarya</taxon>
        <taxon>Ascomycota</taxon>
        <taxon>Saccharomycotina</taxon>
        <taxon>Pichiomycetes</taxon>
        <taxon>Debaryomycetaceae</taxon>
        <taxon>Spathaspora</taxon>
    </lineage>
</organism>
<keyword evidence="3" id="KW-1185">Reference proteome</keyword>
<dbReference type="GeneID" id="73470576"/>
<feature type="compositionally biased region" description="Polar residues" evidence="1">
    <location>
        <begin position="638"/>
        <end position="655"/>
    </location>
</feature>
<feature type="region of interest" description="Disordered" evidence="1">
    <location>
        <begin position="328"/>
        <end position="361"/>
    </location>
</feature>